<dbReference type="InterPro" id="IPR008969">
    <property type="entry name" value="CarboxyPept-like_regulatory"/>
</dbReference>
<reference evidence="2 3" key="1">
    <citation type="submission" date="2018-06" db="EMBL/GenBank/DDBJ databases">
        <title>Genomic Encyclopedia of Archaeal and Bacterial Type Strains, Phase II (KMG-II): from individual species to whole genera.</title>
        <authorList>
            <person name="Goeker M."/>
        </authorList>
    </citation>
    <scope>NUCLEOTIDE SEQUENCE [LARGE SCALE GENOMIC DNA]</scope>
    <source>
        <strain evidence="2 3">DSM 23241</strain>
    </source>
</reference>
<dbReference type="Pfam" id="PF13715">
    <property type="entry name" value="CarbopepD_reg_2"/>
    <property type="match status" value="1"/>
</dbReference>
<keyword evidence="2" id="KW-0121">Carboxypeptidase</keyword>
<name>A0A2W7RYC4_9BACT</name>
<dbReference type="RefSeq" id="WP_111293245.1">
    <property type="nucleotide sequence ID" value="NZ_QKZV01000001.1"/>
</dbReference>
<feature type="chain" id="PRO_5015915427" evidence="1">
    <location>
        <begin position="21"/>
        <end position="393"/>
    </location>
</feature>
<keyword evidence="2" id="KW-0645">Protease</keyword>
<dbReference type="Proteomes" id="UP000249720">
    <property type="component" value="Unassembled WGS sequence"/>
</dbReference>
<dbReference type="EMBL" id="QKZV01000001">
    <property type="protein sequence ID" value="PZX65788.1"/>
    <property type="molecule type" value="Genomic_DNA"/>
</dbReference>
<evidence type="ECO:0000256" key="1">
    <source>
        <dbReference type="SAM" id="SignalP"/>
    </source>
</evidence>
<dbReference type="OrthoDB" id="1223654at2"/>
<organism evidence="2 3">
    <name type="scientific">Hydrotalea sandarakina</name>
    <dbReference type="NCBI Taxonomy" id="1004304"/>
    <lineage>
        <taxon>Bacteria</taxon>
        <taxon>Pseudomonadati</taxon>
        <taxon>Bacteroidota</taxon>
        <taxon>Chitinophagia</taxon>
        <taxon>Chitinophagales</taxon>
        <taxon>Chitinophagaceae</taxon>
        <taxon>Hydrotalea</taxon>
    </lineage>
</organism>
<proteinExistence type="predicted"/>
<dbReference type="GO" id="GO:0004180">
    <property type="term" value="F:carboxypeptidase activity"/>
    <property type="evidence" value="ECO:0007669"/>
    <property type="project" value="UniProtKB-KW"/>
</dbReference>
<gene>
    <name evidence="2" type="ORF">LX80_00281</name>
</gene>
<evidence type="ECO:0000313" key="2">
    <source>
        <dbReference type="EMBL" id="PZX65788.1"/>
    </source>
</evidence>
<accession>A0A2W7RYC4</accession>
<feature type="signal peptide" evidence="1">
    <location>
        <begin position="1"/>
        <end position="20"/>
    </location>
</feature>
<comment type="caution">
    <text evidence="2">The sequence shown here is derived from an EMBL/GenBank/DDBJ whole genome shotgun (WGS) entry which is preliminary data.</text>
</comment>
<evidence type="ECO:0000313" key="3">
    <source>
        <dbReference type="Proteomes" id="UP000249720"/>
    </source>
</evidence>
<keyword evidence="2" id="KW-0378">Hydrolase</keyword>
<dbReference type="SUPFAM" id="SSF49464">
    <property type="entry name" value="Carboxypeptidase regulatory domain-like"/>
    <property type="match status" value="1"/>
</dbReference>
<sequence>MKIKKAISLGILVCTFFANANAYNLKGIVVNAATNKPLSGVYIYINQSEKLAITQADGTFELQNVTAPEADIIATQKGFETLQYHVQYQKNPSLLKFEMQPIENKRWLNWVGNNTEKGKEWFQLFQNFYMGHSVNAAQCEMLNANVLHFNWDDSTQILNVATDGPLLVSNEALGYLLIMNFESFKMNKNGDLLYDVSMGFKPLHSSNPSILYKWKNNRIQNFATSQVSFWYSLYADSLKQNGFTVQFIQRIFEGEPGYVNAIANKKNTTGIQSVKAGNAIVKKKFVDLLLSGKENNLTTYLKKVNDFTTSLTAPQVILQVKYRRVDAWGLNEQTNGFNPFLGNQAESYSYIIFSNNPIYITKNGYAYPGNDFWVTGDWNWMGLSTAMPYDAAL</sequence>
<protein>
    <submittedName>
        <fullName evidence="2">Carboxypeptidase-like protein</fullName>
    </submittedName>
</protein>
<keyword evidence="3" id="KW-1185">Reference proteome</keyword>
<keyword evidence="1" id="KW-0732">Signal</keyword>
<dbReference type="Gene3D" id="2.60.40.1120">
    <property type="entry name" value="Carboxypeptidase-like, regulatory domain"/>
    <property type="match status" value="1"/>
</dbReference>
<dbReference type="AlphaFoldDB" id="A0A2W7RYC4"/>